<keyword evidence="3" id="KW-0547">Nucleotide-binding</keyword>
<evidence type="ECO:0000256" key="9">
    <source>
        <dbReference type="ARBA" id="ARBA00023268"/>
    </source>
</evidence>
<proteinExistence type="inferred from homology"/>
<organism evidence="12 13">
    <name type="scientific">Fodinicola feengrottensis</name>
    <dbReference type="NCBI Taxonomy" id="435914"/>
    <lineage>
        <taxon>Bacteria</taxon>
        <taxon>Bacillati</taxon>
        <taxon>Actinomycetota</taxon>
        <taxon>Actinomycetes</taxon>
        <taxon>Mycobacteriales</taxon>
        <taxon>Fodinicola</taxon>
    </lineage>
</organism>
<dbReference type="PANTHER" id="PTHR47917:SF1">
    <property type="entry name" value="COENZYME F420:L-GLUTAMATE LIGASE"/>
    <property type="match status" value="1"/>
</dbReference>
<keyword evidence="4" id="KW-0460">Magnesium</keyword>
<dbReference type="Pfam" id="PF01996">
    <property type="entry name" value="F420_ligase"/>
    <property type="match status" value="1"/>
</dbReference>
<reference evidence="12 13" key="1">
    <citation type="journal article" date="2019" name="Int. J. Syst. Evol. Microbiol.">
        <title>The Global Catalogue of Microorganisms (GCM) 10K type strain sequencing project: providing services to taxonomists for standard genome sequencing and annotation.</title>
        <authorList>
            <consortium name="The Broad Institute Genomics Platform"/>
            <consortium name="The Broad Institute Genome Sequencing Center for Infectious Disease"/>
            <person name="Wu L."/>
            <person name="Ma J."/>
        </authorList>
    </citation>
    <scope>NUCLEOTIDE SEQUENCE [LARGE SCALE GENOMIC DNA]</scope>
    <source>
        <strain evidence="12 13">JCM 14718</strain>
    </source>
</reference>
<evidence type="ECO:0000256" key="5">
    <source>
        <dbReference type="ARBA" id="ARBA00022958"/>
    </source>
</evidence>
<keyword evidence="6" id="KW-0560">Oxidoreductase</keyword>
<evidence type="ECO:0000256" key="2">
    <source>
        <dbReference type="ARBA" id="ARBA00022723"/>
    </source>
</evidence>
<dbReference type="InterPro" id="IPR019943">
    <property type="entry name" value="F420_FbiB_C"/>
</dbReference>
<dbReference type="InterPro" id="IPR008225">
    <property type="entry name" value="F420-0_g-glutamyl_ligase"/>
</dbReference>
<dbReference type="Gene3D" id="3.30.1330.100">
    <property type="entry name" value="CofE-like"/>
    <property type="match status" value="1"/>
</dbReference>
<dbReference type="NCBIfam" id="TIGR03553">
    <property type="entry name" value="F420_FbiB_CTERM"/>
    <property type="match status" value="1"/>
</dbReference>
<evidence type="ECO:0000259" key="10">
    <source>
        <dbReference type="Pfam" id="PF00881"/>
    </source>
</evidence>
<evidence type="ECO:0000256" key="4">
    <source>
        <dbReference type="ARBA" id="ARBA00022842"/>
    </source>
</evidence>
<evidence type="ECO:0000256" key="6">
    <source>
        <dbReference type="ARBA" id="ARBA00023002"/>
    </source>
</evidence>
<keyword evidence="5" id="KW-0630">Potassium</keyword>
<dbReference type="Pfam" id="PF00881">
    <property type="entry name" value="Nitroreductase"/>
    <property type="match status" value="1"/>
</dbReference>
<feature type="domain" description="Coenzyme F420:L-glutamate ligase-like" evidence="11">
    <location>
        <begin position="18"/>
        <end position="216"/>
    </location>
</feature>
<gene>
    <name evidence="12" type="ORF">GCM10009765_19200</name>
</gene>
<dbReference type="SUPFAM" id="SSF144010">
    <property type="entry name" value="CofE-like"/>
    <property type="match status" value="1"/>
</dbReference>
<dbReference type="NCBIfam" id="NF009810">
    <property type="entry name" value="PRK13294.1"/>
    <property type="match status" value="1"/>
</dbReference>
<dbReference type="Gene3D" id="3.90.1660.10">
    <property type="entry name" value="CofE-like domain"/>
    <property type="match status" value="1"/>
</dbReference>
<evidence type="ECO:0000256" key="3">
    <source>
        <dbReference type="ARBA" id="ARBA00022741"/>
    </source>
</evidence>
<keyword evidence="1 12" id="KW-0436">Ligase</keyword>
<dbReference type="InterPro" id="IPR000415">
    <property type="entry name" value="Nitroreductase-like"/>
</dbReference>
<keyword evidence="13" id="KW-1185">Reference proteome</keyword>
<dbReference type="Gene3D" id="3.40.109.10">
    <property type="entry name" value="NADH Oxidase"/>
    <property type="match status" value="1"/>
</dbReference>
<dbReference type="InterPro" id="IPR002847">
    <property type="entry name" value="F420-0_gamma-glut_ligase-dom"/>
</dbReference>
<dbReference type="SUPFAM" id="SSF55469">
    <property type="entry name" value="FMN-dependent nitroreductase-like"/>
    <property type="match status" value="1"/>
</dbReference>
<accession>A0ABN2GEG1</accession>
<evidence type="ECO:0000256" key="8">
    <source>
        <dbReference type="ARBA" id="ARBA00023211"/>
    </source>
</evidence>
<dbReference type="PANTHER" id="PTHR47917">
    <property type="match status" value="1"/>
</dbReference>
<name>A0ABN2GEG1_9ACTN</name>
<evidence type="ECO:0000313" key="12">
    <source>
        <dbReference type="EMBL" id="GAA1669870.1"/>
    </source>
</evidence>
<dbReference type="InterPro" id="IPR023661">
    <property type="entry name" value="FbiB"/>
</dbReference>
<dbReference type="EMBL" id="BAAANY010000007">
    <property type="protein sequence ID" value="GAA1669870.1"/>
    <property type="molecule type" value="Genomic_DNA"/>
</dbReference>
<dbReference type="HAMAP" id="MF_01259">
    <property type="entry name" value="F420_ligase_FbiB"/>
    <property type="match status" value="1"/>
</dbReference>
<keyword evidence="9" id="KW-0511">Multifunctional enzyme</keyword>
<keyword evidence="2" id="KW-0479">Metal-binding</keyword>
<dbReference type="NCBIfam" id="TIGR01916">
    <property type="entry name" value="F420_cofE"/>
    <property type="match status" value="1"/>
</dbReference>
<feature type="domain" description="Nitroreductase" evidence="10">
    <location>
        <begin position="257"/>
        <end position="425"/>
    </location>
</feature>
<evidence type="ECO:0000256" key="1">
    <source>
        <dbReference type="ARBA" id="ARBA00022598"/>
    </source>
</evidence>
<dbReference type="GO" id="GO:0016874">
    <property type="term" value="F:ligase activity"/>
    <property type="evidence" value="ECO:0007669"/>
    <property type="project" value="UniProtKB-KW"/>
</dbReference>
<evidence type="ECO:0000256" key="7">
    <source>
        <dbReference type="ARBA" id="ARBA00023134"/>
    </source>
</evidence>
<keyword evidence="8" id="KW-0464">Manganese</keyword>
<comment type="caution">
    <text evidence="12">The sequence shown here is derived from an EMBL/GenBank/DDBJ whole genome shotgun (WGS) entry which is preliminary data.</text>
</comment>
<dbReference type="Proteomes" id="UP001500618">
    <property type="component" value="Unassembled WGS sequence"/>
</dbReference>
<sequence>MPDRDPAPLRVRPVTGLAEVRPGDDLAELIGKAAPWLADGDIVVVTSKIVSKAEGRLISTPSDEQGREQARQAAIDAETVRVVATRGPTKIVADTRGLVLASAGVDASNVSTDALALLPVDPDASARKLREGLRERLGVTVGIVISDTMGRAWRIGVVDVAIGVAGLSPLRDHRGETDTYGNHLQMTEVAEADQIASAAELAKGKTTGVPVAVISGLSTVDDGRGASALVRDSEMDMFSLGTDEALAQGRREAVHLRRSVRDYTDEPVDLSAVRRAIAAAITAPAPHHTTPWRFAVLTDPDRRVKLLDAMRDQWAQDLRADGFDPAAIERRLRRGNLMRRAPLLIVPCVVRDGAHPYPDARRSEAERTMFTIAMGAGVENLLVALAAENVGSCWVSSTLFCSDLVKEKLALPADWEPMGTIAVGHPATPPTPRAPRDPSDFMIEL</sequence>
<dbReference type="InterPro" id="IPR029479">
    <property type="entry name" value="Nitroreductase"/>
</dbReference>
<evidence type="ECO:0000259" key="11">
    <source>
        <dbReference type="Pfam" id="PF01996"/>
    </source>
</evidence>
<evidence type="ECO:0000313" key="13">
    <source>
        <dbReference type="Proteomes" id="UP001500618"/>
    </source>
</evidence>
<protein>
    <submittedName>
        <fullName evidence="12">Coenzyme F420-0:L-glutamate ligase</fullName>
    </submittedName>
</protein>
<keyword evidence="7" id="KW-0342">GTP-binding</keyword>